<dbReference type="SUPFAM" id="SSF55785">
    <property type="entry name" value="PYP-like sensor domain (PAS domain)"/>
    <property type="match status" value="1"/>
</dbReference>
<keyword evidence="1" id="KW-0175">Coiled coil</keyword>
<dbReference type="Proteomes" id="UP000248724">
    <property type="component" value="Unassembled WGS sequence"/>
</dbReference>
<evidence type="ECO:0000256" key="1">
    <source>
        <dbReference type="SAM" id="Coils"/>
    </source>
</evidence>
<evidence type="ECO:0000313" key="3">
    <source>
        <dbReference type="EMBL" id="PZR78821.1"/>
    </source>
</evidence>
<evidence type="ECO:0000259" key="2">
    <source>
        <dbReference type="Pfam" id="PF13188"/>
    </source>
</evidence>
<feature type="domain" description="PAS" evidence="2">
    <location>
        <begin position="41"/>
        <end position="92"/>
    </location>
</feature>
<name>A0A2W6AM84_9BACT</name>
<gene>
    <name evidence="3" type="ORF">DLM65_12045</name>
</gene>
<protein>
    <recommendedName>
        <fullName evidence="2">PAS domain-containing protein</fullName>
    </recommendedName>
</protein>
<dbReference type="InterPro" id="IPR035965">
    <property type="entry name" value="PAS-like_dom_sf"/>
</dbReference>
<proteinExistence type="predicted"/>
<dbReference type="AlphaFoldDB" id="A0A2W6AM84"/>
<dbReference type="Gene3D" id="3.30.450.20">
    <property type="entry name" value="PAS domain"/>
    <property type="match status" value="1"/>
</dbReference>
<feature type="coiled-coil region" evidence="1">
    <location>
        <begin position="18"/>
        <end position="45"/>
    </location>
</feature>
<reference evidence="3 4" key="1">
    <citation type="journal article" date="2017" name="Nature">
        <title>Atmospheric trace gases support primary production in Antarctic desert surface soil.</title>
        <authorList>
            <person name="Ji M."/>
            <person name="Greening C."/>
            <person name="Vanwonterghem I."/>
            <person name="Carere C.R."/>
            <person name="Bay S.K."/>
            <person name="Steen J.A."/>
            <person name="Montgomery K."/>
            <person name="Lines T."/>
            <person name="Beardall J."/>
            <person name="van Dorst J."/>
            <person name="Snape I."/>
            <person name="Stott M.B."/>
            <person name="Hugenholtz P."/>
            <person name="Ferrari B.C."/>
        </authorList>
    </citation>
    <scope>NUCLEOTIDE SEQUENCE [LARGE SCALE GENOMIC DNA]</scope>
    <source>
        <strain evidence="3">RRmetagenome_bin12</strain>
    </source>
</reference>
<feature type="non-terminal residue" evidence="3">
    <location>
        <position position="154"/>
    </location>
</feature>
<dbReference type="Pfam" id="PF13188">
    <property type="entry name" value="PAS_8"/>
    <property type="match status" value="1"/>
</dbReference>
<accession>A0A2W6AM84</accession>
<comment type="caution">
    <text evidence="3">The sequence shown here is derived from an EMBL/GenBank/DDBJ whole genome shotgun (WGS) entry which is preliminary data.</text>
</comment>
<dbReference type="EMBL" id="QHBU01000239">
    <property type="protein sequence ID" value="PZR78821.1"/>
    <property type="molecule type" value="Genomic_DNA"/>
</dbReference>
<evidence type="ECO:0000313" key="4">
    <source>
        <dbReference type="Proteomes" id="UP000248724"/>
    </source>
</evidence>
<organism evidence="3 4">
    <name type="scientific">Candidatus Aeolococcus gillhamiae</name>
    <dbReference type="NCBI Taxonomy" id="3127015"/>
    <lineage>
        <taxon>Bacteria</taxon>
        <taxon>Bacillati</taxon>
        <taxon>Candidatus Dormiibacterota</taxon>
        <taxon>Candidatus Dormibacteria</taxon>
        <taxon>Candidatus Aeolococcales</taxon>
        <taxon>Candidatus Aeolococcaceae</taxon>
        <taxon>Candidatus Aeolococcus</taxon>
    </lineage>
</organism>
<dbReference type="InterPro" id="IPR000014">
    <property type="entry name" value="PAS"/>
</dbReference>
<sequence length="154" mass="16730">MTVVSVAGVLLRSNRVIREAAERAAAEAARRVDALEAERRLLRGALEALPLGVAVCDEDGTVIYRNRRVAELAEARHSEALTSRALEQVLGATRSKGPQAQTLDLRGPPPRTIVISSRALDGERVSGSVAVVEDITERRQLEAMRRDFVANVSH</sequence>